<dbReference type="GO" id="GO:0009424">
    <property type="term" value="C:bacterial-type flagellum hook"/>
    <property type="evidence" value="ECO:0007669"/>
    <property type="project" value="TreeGrafter"/>
</dbReference>
<dbReference type="STRING" id="415015.SAMN05660462_01594"/>
<dbReference type="PANTHER" id="PTHR30435">
    <property type="entry name" value="FLAGELLAR PROTEIN"/>
    <property type="match status" value="1"/>
</dbReference>
<evidence type="ECO:0000313" key="8">
    <source>
        <dbReference type="EMBL" id="SDZ02885.1"/>
    </source>
</evidence>
<keyword evidence="9" id="KW-1185">Reference proteome</keyword>
<dbReference type="EMBL" id="FNQE01000015">
    <property type="protein sequence ID" value="SDZ02885.1"/>
    <property type="molecule type" value="Genomic_DNA"/>
</dbReference>
<dbReference type="SUPFAM" id="SSF117143">
    <property type="entry name" value="Flagellar hook protein flgE"/>
    <property type="match status" value="1"/>
</dbReference>
<accession>A0A1H3PPR2</accession>
<evidence type="ECO:0000256" key="2">
    <source>
        <dbReference type="ARBA" id="ARBA00009677"/>
    </source>
</evidence>
<dbReference type="Pfam" id="PF22692">
    <property type="entry name" value="LlgE_F_G_D1"/>
    <property type="match status" value="1"/>
</dbReference>
<feature type="domain" description="Flagellar basal-body/hook protein C-terminal" evidence="6">
    <location>
        <begin position="441"/>
        <end position="485"/>
    </location>
</feature>
<comment type="similarity">
    <text evidence="2 4">Belongs to the flagella basal body rod proteins family.</text>
</comment>
<dbReference type="OrthoDB" id="9804559at2"/>
<proteinExistence type="inferred from homology"/>
<organism evidence="8 9">
    <name type="scientific">Proteiniborus ethanoligenes</name>
    <dbReference type="NCBI Taxonomy" id="415015"/>
    <lineage>
        <taxon>Bacteria</taxon>
        <taxon>Bacillati</taxon>
        <taxon>Bacillota</taxon>
        <taxon>Clostridia</taxon>
        <taxon>Eubacteriales</taxon>
        <taxon>Proteiniborus</taxon>
    </lineage>
</organism>
<evidence type="ECO:0000256" key="4">
    <source>
        <dbReference type="RuleBase" id="RU362116"/>
    </source>
</evidence>
<dbReference type="InterPro" id="IPR020013">
    <property type="entry name" value="Flagellar_FlgE/F/G"/>
</dbReference>
<dbReference type="Proteomes" id="UP000198625">
    <property type="component" value="Unassembled WGS sequence"/>
</dbReference>
<dbReference type="GO" id="GO:0009425">
    <property type="term" value="C:bacterial-type flagellum basal body"/>
    <property type="evidence" value="ECO:0007669"/>
    <property type="project" value="UniProtKB-SubCell"/>
</dbReference>
<feature type="domain" description="Flagellar basal body rod protein N-terminal" evidence="5">
    <location>
        <begin position="5"/>
        <end position="35"/>
    </location>
</feature>
<evidence type="ECO:0000313" key="9">
    <source>
        <dbReference type="Proteomes" id="UP000198625"/>
    </source>
</evidence>
<keyword evidence="8" id="KW-0282">Flagellum</keyword>
<dbReference type="InterPro" id="IPR053967">
    <property type="entry name" value="LlgE_F_G-like_D1"/>
</dbReference>
<dbReference type="PANTHER" id="PTHR30435:SF1">
    <property type="entry name" value="FLAGELLAR HOOK PROTEIN FLGE"/>
    <property type="match status" value="1"/>
</dbReference>
<dbReference type="AlphaFoldDB" id="A0A1H3PPR2"/>
<dbReference type="InterPro" id="IPR001444">
    <property type="entry name" value="Flag_bb_rod_N"/>
</dbReference>
<protein>
    <recommendedName>
        <fullName evidence="4">Flagellar hook protein FlgE</fullName>
    </recommendedName>
</protein>
<name>A0A1H3PPR2_9FIRM</name>
<keyword evidence="8" id="KW-0966">Cell projection</keyword>
<comment type="function">
    <text evidence="4">A flexible structure which links the flagellar filament to the drive apparatus in the basal body.</text>
</comment>
<evidence type="ECO:0000259" key="5">
    <source>
        <dbReference type="Pfam" id="PF00460"/>
    </source>
</evidence>
<dbReference type="GO" id="GO:0005829">
    <property type="term" value="C:cytosol"/>
    <property type="evidence" value="ECO:0007669"/>
    <property type="project" value="TreeGrafter"/>
</dbReference>
<evidence type="ECO:0000259" key="6">
    <source>
        <dbReference type="Pfam" id="PF06429"/>
    </source>
</evidence>
<keyword evidence="3 4" id="KW-0975">Bacterial flagellum</keyword>
<dbReference type="InterPro" id="IPR037925">
    <property type="entry name" value="FlgE/F/G-like"/>
</dbReference>
<dbReference type="GO" id="GO:0071978">
    <property type="term" value="P:bacterial-type flagellum-dependent swarming motility"/>
    <property type="evidence" value="ECO:0007669"/>
    <property type="project" value="TreeGrafter"/>
</dbReference>
<sequence>MMRSMYSGVSGLRVHQTKMDVIGNNIANVNTVGFKRGQVSFKEVFSQVVRGASAPQGGKGGTNPQQIGLGVSFGSISTIHTTGAVQRTDNPTDLMVDGEGFFIVTDDANFENRFYTRAGNFELDRAGNLVTPDGFKVLGYKFDENGNWTSEIGPIVINKTETVPPTTTKNVEMRGNLDSRMNHPYKIVEVTDNTATPPTNKYKLVLNQDGFHKTDTIIRDSLGNGYKVEFEIFKEFKDSETKFDPDTGWAEEYDATTEYDSREDAEKALLEGIPTGAWKTRIVSVKPLDGKSEIVPNNTDLFHNMEFSTEGKLVGGNRFILEISRIGVGFGKPDSNGVYDGKIEFDLSKLKQYANEADAKPHALNGNAAGNLDGFAIDATGTVIASFTNGDKKALGQILLAKFDNPGGLQKIGNNFFIDTRNSGEPQVGRAGSSGFGEIAPGSLEMSNVDLSLEFTEMITTQRGFQANSRVITTSDEMLQELVNMKR</sequence>
<evidence type="ECO:0000256" key="1">
    <source>
        <dbReference type="ARBA" id="ARBA00004117"/>
    </source>
</evidence>
<keyword evidence="8" id="KW-0969">Cilium</keyword>
<dbReference type="RefSeq" id="WP_091729581.1">
    <property type="nucleotide sequence ID" value="NZ_FNQE01000015.1"/>
</dbReference>
<reference evidence="8 9" key="1">
    <citation type="submission" date="2016-10" db="EMBL/GenBank/DDBJ databases">
        <authorList>
            <person name="de Groot N.N."/>
        </authorList>
    </citation>
    <scope>NUCLEOTIDE SEQUENCE [LARGE SCALE GENOMIC DNA]</scope>
    <source>
        <strain evidence="8 9">DSM 21650</strain>
    </source>
</reference>
<dbReference type="InterPro" id="IPR037058">
    <property type="entry name" value="Falgellar_hook_FlgE_sf"/>
</dbReference>
<dbReference type="Gene3D" id="2.60.98.20">
    <property type="entry name" value="Flagellar hook protein FlgE"/>
    <property type="match status" value="1"/>
</dbReference>
<gene>
    <name evidence="8" type="ORF">SAMN05660462_01594</name>
</gene>
<dbReference type="Pfam" id="PF06429">
    <property type="entry name" value="Flg_bbr_C"/>
    <property type="match status" value="1"/>
</dbReference>
<comment type="subcellular location">
    <subcellularLocation>
        <location evidence="1 4">Bacterial flagellum basal body</location>
    </subcellularLocation>
</comment>
<dbReference type="InterPro" id="IPR010930">
    <property type="entry name" value="Flg_bb/hook_C_dom"/>
</dbReference>
<dbReference type="NCBIfam" id="TIGR03506">
    <property type="entry name" value="FlgEFG_subfam"/>
    <property type="match status" value="1"/>
</dbReference>
<feature type="domain" description="Flagellar hook protein FlgE/F/G-like D1" evidence="7">
    <location>
        <begin position="95"/>
        <end position="159"/>
    </location>
</feature>
<dbReference type="Pfam" id="PF00460">
    <property type="entry name" value="Flg_bb_rod"/>
    <property type="match status" value="1"/>
</dbReference>
<evidence type="ECO:0000256" key="3">
    <source>
        <dbReference type="ARBA" id="ARBA00023143"/>
    </source>
</evidence>
<evidence type="ECO:0000259" key="7">
    <source>
        <dbReference type="Pfam" id="PF22692"/>
    </source>
</evidence>